<proteinExistence type="predicted"/>
<feature type="compositionally biased region" description="Low complexity" evidence="2">
    <location>
        <begin position="192"/>
        <end position="204"/>
    </location>
</feature>
<reference evidence="3" key="1">
    <citation type="submission" date="2022-08" db="EMBL/GenBank/DDBJ databases">
        <title>Novel sulfate-reducing endosymbionts in the free-living metamonad Anaeramoeba.</title>
        <authorList>
            <person name="Jerlstrom-Hultqvist J."/>
            <person name="Cepicka I."/>
            <person name="Gallot-Lavallee L."/>
            <person name="Salas-Leiva D."/>
            <person name="Curtis B.A."/>
            <person name="Zahonova K."/>
            <person name="Pipaliya S."/>
            <person name="Dacks J."/>
            <person name="Roger A.J."/>
        </authorList>
    </citation>
    <scope>NUCLEOTIDE SEQUENCE</scope>
    <source>
        <strain evidence="3">Schooner1</strain>
    </source>
</reference>
<evidence type="ECO:0000256" key="1">
    <source>
        <dbReference type="SAM" id="Coils"/>
    </source>
</evidence>
<name>A0ABQ8XEU6_9EUKA</name>
<gene>
    <name evidence="3" type="ORF">M0813_06124</name>
</gene>
<feature type="coiled-coil region" evidence="1">
    <location>
        <begin position="145"/>
        <end position="172"/>
    </location>
</feature>
<organism evidence="3 4">
    <name type="scientific">Anaeramoeba flamelloides</name>
    <dbReference type="NCBI Taxonomy" id="1746091"/>
    <lineage>
        <taxon>Eukaryota</taxon>
        <taxon>Metamonada</taxon>
        <taxon>Anaeramoebidae</taxon>
        <taxon>Anaeramoeba</taxon>
    </lineage>
</organism>
<evidence type="ECO:0000313" key="3">
    <source>
        <dbReference type="EMBL" id="KAJ6231178.1"/>
    </source>
</evidence>
<dbReference type="Proteomes" id="UP001150062">
    <property type="component" value="Unassembled WGS sequence"/>
</dbReference>
<feature type="region of interest" description="Disordered" evidence="2">
    <location>
        <begin position="178"/>
        <end position="222"/>
    </location>
</feature>
<keyword evidence="4" id="KW-1185">Reference proteome</keyword>
<dbReference type="EMBL" id="JAOAOG010000302">
    <property type="protein sequence ID" value="KAJ6231178.1"/>
    <property type="molecule type" value="Genomic_DNA"/>
</dbReference>
<keyword evidence="1" id="KW-0175">Coiled coil</keyword>
<accession>A0ABQ8XEU6</accession>
<evidence type="ECO:0000313" key="4">
    <source>
        <dbReference type="Proteomes" id="UP001150062"/>
    </source>
</evidence>
<protein>
    <submittedName>
        <fullName evidence="3">Uncharacterized protein</fullName>
    </submittedName>
</protein>
<comment type="caution">
    <text evidence="3">The sequence shown here is derived from an EMBL/GenBank/DDBJ whole genome shotgun (WGS) entry which is preliminary data.</text>
</comment>
<sequence length="222" mass="26455">MSKKSFIDFKEKEIIPGVFLTDYRKITKNNNKKPEKKIKEITEENKKENKKENEKKIEIEIELEKENEKEKEIKTKKEKEKLRPLTLQPIKKRIVDPLDLQLIDSKFMDFKLNQLLTEIKMLISSNKQIKEFDPKGEDLDFVQAIKENEKIIVEKKKEYKELLELKQELTKSKIFLNKINPKTKPNPKRSSINTNNTNKKNINTETKKKTNQEIKNLSIEKK</sequence>
<evidence type="ECO:0000256" key="2">
    <source>
        <dbReference type="SAM" id="MobiDB-lite"/>
    </source>
</evidence>
<feature type="compositionally biased region" description="Basic and acidic residues" evidence="2">
    <location>
        <begin position="205"/>
        <end position="222"/>
    </location>
</feature>
<feature type="coiled-coil region" evidence="1">
    <location>
        <begin position="38"/>
        <end position="83"/>
    </location>
</feature>